<protein>
    <recommendedName>
        <fullName evidence="3">Reverse transcriptase</fullName>
    </recommendedName>
</protein>
<organism evidence="1 2">
    <name type="scientific">Gossypium arboreum</name>
    <name type="common">Tree cotton</name>
    <name type="synonym">Gossypium nanking</name>
    <dbReference type="NCBI Taxonomy" id="29729"/>
    <lineage>
        <taxon>Eukaryota</taxon>
        <taxon>Viridiplantae</taxon>
        <taxon>Streptophyta</taxon>
        <taxon>Embryophyta</taxon>
        <taxon>Tracheophyta</taxon>
        <taxon>Spermatophyta</taxon>
        <taxon>Magnoliopsida</taxon>
        <taxon>eudicotyledons</taxon>
        <taxon>Gunneridae</taxon>
        <taxon>Pentapetalae</taxon>
        <taxon>rosids</taxon>
        <taxon>malvids</taxon>
        <taxon>Malvales</taxon>
        <taxon>Malvaceae</taxon>
        <taxon>Malvoideae</taxon>
        <taxon>Gossypium</taxon>
    </lineage>
</organism>
<dbReference type="Proteomes" id="UP001358586">
    <property type="component" value="Chromosome 10"/>
</dbReference>
<sequence length="130" mass="14703">MVNLSYKRVANNIICPRCGVGEEDSYHVFRQCPAVREIWSSLNLSWGVVVRDQMGVFKASNMTLHENISSSFVEEAHTGLEAIKSENVQANNLVKGALEKSEASYLVREERSHSATDSEGRWKKNRIDLF</sequence>
<evidence type="ECO:0000313" key="2">
    <source>
        <dbReference type="Proteomes" id="UP001358586"/>
    </source>
</evidence>
<evidence type="ECO:0000313" key="1">
    <source>
        <dbReference type="EMBL" id="KAK5794641.1"/>
    </source>
</evidence>
<dbReference type="EMBL" id="JARKNE010000010">
    <property type="protein sequence ID" value="KAK5794641.1"/>
    <property type="molecule type" value="Genomic_DNA"/>
</dbReference>
<proteinExistence type="predicted"/>
<name>A0ABR0NKB8_GOSAR</name>
<gene>
    <name evidence="1" type="ORF">PVK06_035880</name>
</gene>
<keyword evidence="2" id="KW-1185">Reference proteome</keyword>
<evidence type="ECO:0008006" key="3">
    <source>
        <dbReference type="Google" id="ProtNLM"/>
    </source>
</evidence>
<accession>A0ABR0NKB8</accession>
<reference evidence="1 2" key="1">
    <citation type="submission" date="2023-03" db="EMBL/GenBank/DDBJ databases">
        <title>WGS of Gossypium arboreum.</title>
        <authorList>
            <person name="Yu D."/>
        </authorList>
    </citation>
    <scope>NUCLEOTIDE SEQUENCE [LARGE SCALE GENOMIC DNA]</scope>
    <source>
        <tissue evidence="1">Leaf</tissue>
    </source>
</reference>
<comment type="caution">
    <text evidence="1">The sequence shown here is derived from an EMBL/GenBank/DDBJ whole genome shotgun (WGS) entry which is preliminary data.</text>
</comment>